<comment type="caution">
    <text evidence="2">The sequence shown here is derived from an EMBL/GenBank/DDBJ whole genome shotgun (WGS) entry which is preliminary data.</text>
</comment>
<proteinExistence type="predicted"/>
<name>A0ABS0MHV9_SERRU</name>
<reference evidence="2 3" key="1">
    <citation type="submission" date="2020-11" db="EMBL/GenBank/DDBJ databases">
        <title>Enhanced detection system for hospital associated transmission using whole genome sequencing surveillance.</title>
        <authorList>
            <person name="Harrison L.H."/>
            <person name="Van Tyne D."/>
            <person name="Marsh J.W."/>
            <person name="Griffith M.P."/>
            <person name="Snyder D.J."/>
            <person name="Cooper V.S."/>
            <person name="Mustapha M."/>
        </authorList>
    </citation>
    <scope>NUCLEOTIDE SEQUENCE [LARGE SCALE GENOMIC DNA]</scope>
    <source>
        <strain evidence="2 3">SER00230</strain>
    </source>
</reference>
<accession>A0ABS0MHV9</accession>
<evidence type="ECO:0000313" key="3">
    <source>
        <dbReference type="Proteomes" id="UP000624159"/>
    </source>
</evidence>
<dbReference type="RefSeq" id="WP_126530809.1">
    <property type="nucleotide sequence ID" value="NZ_JADULK010000012.1"/>
</dbReference>
<feature type="region of interest" description="Disordered" evidence="1">
    <location>
        <begin position="55"/>
        <end position="74"/>
    </location>
</feature>
<organism evidence="2 3">
    <name type="scientific">Serratia rubidaea</name>
    <name type="common">Serratia marinorubra</name>
    <dbReference type="NCBI Taxonomy" id="61652"/>
    <lineage>
        <taxon>Bacteria</taxon>
        <taxon>Pseudomonadati</taxon>
        <taxon>Pseudomonadota</taxon>
        <taxon>Gammaproteobacteria</taxon>
        <taxon>Enterobacterales</taxon>
        <taxon>Yersiniaceae</taxon>
        <taxon>Serratia</taxon>
    </lineage>
</organism>
<dbReference type="Proteomes" id="UP000624159">
    <property type="component" value="Unassembled WGS sequence"/>
</dbReference>
<dbReference type="EMBL" id="JADULK010000012">
    <property type="protein sequence ID" value="MBH1931887.1"/>
    <property type="molecule type" value="Genomic_DNA"/>
</dbReference>
<gene>
    <name evidence="2" type="ORF">I5U13_19720</name>
</gene>
<evidence type="ECO:0000256" key="1">
    <source>
        <dbReference type="SAM" id="MobiDB-lite"/>
    </source>
</evidence>
<sequence>MDNKPAGEFAANYLAHETLYDGTVTVFLTGNRKREGITAILNVMRAALTPFSDAGTANRAQAGKKTNRDSARLV</sequence>
<protein>
    <submittedName>
        <fullName evidence="2">Uncharacterized protein</fullName>
    </submittedName>
</protein>
<keyword evidence="3" id="KW-1185">Reference proteome</keyword>
<evidence type="ECO:0000313" key="2">
    <source>
        <dbReference type="EMBL" id="MBH1931887.1"/>
    </source>
</evidence>